<dbReference type="OrthoDB" id="9794201at2"/>
<evidence type="ECO:0000259" key="1">
    <source>
        <dbReference type="PROSITE" id="PS50994"/>
    </source>
</evidence>
<comment type="caution">
    <text evidence="2">The sequence shown here is derived from an EMBL/GenBank/DDBJ whole genome shotgun (WGS) entry which is preliminary data.</text>
</comment>
<dbReference type="SUPFAM" id="SSF46689">
    <property type="entry name" value="Homeodomain-like"/>
    <property type="match status" value="1"/>
</dbReference>
<dbReference type="InterPro" id="IPR001584">
    <property type="entry name" value="Integrase_cat-core"/>
</dbReference>
<gene>
    <name evidence="2" type="ORF">AWH56_23985</name>
</gene>
<dbReference type="InterPro" id="IPR012337">
    <property type="entry name" value="RNaseH-like_sf"/>
</dbReference>
<dbReference type="GO" id="GO:0003676">
    <property type="term" value="F:nucleic acid binding"/>
    <property type="evidence" value="ECO:0007669"/>
    <property type="project" value="InterPro"/>
</dbReference>
<proteinExistence type="predicted"/>
<dbReference type="PANTHER" id="PTHR35004">
    <property type="entry name" value="TRANSPOSASE RV3428C-RELATED"/>
    <property type="match status" value="1"/>
</dbReference>
<dbReference type="Gene3D" id="3.30.420.10">
    <property type="entry name" value="Ribonuclease H-like superfamily/Ribonuclease H"/>
    <property type="match status" value="1"/>
</dbReference>
<accession>A0A1S2KUI0</accession>
<reference evidence="2" key="1">
    <citation type="submission" date="2016-10" db="EMBL/GenBank/DDBJ databases">
        <title>Draft genome sequences of four alkaliphilic bacteria belonging to the Anaerobacillus genus.</title>
        <authorList>
            <person name="Bassil N.M."/>
            <person name="Lloyd J.R."/>
        </authorList>
    </citation>
    <scope>NUCLEOTIDE SEQUENCE [LARGE SCALE GENOMIC DNA]</scope>
    <source>
        <strain evidence="2">NB2006</strain>
    </source>
</reference>
<feature type="domain" description="Integrase catalytic" evidence="1">
    <location>
        <begin position="140"/>
        <end position="321"/>
    </location>
</feature>
<dbReference type="Pfam" id="PF00665">
    <property type="entry name" value="rve"/>
    <property type="match status" value="1"/>
</dbReference>
<dbReference type="GO" id="GO:0015074">
    <property type="term" value="P:DNA integration"/>
    <property type="evidence" value="ECO:0007669"/>
    <property type="project" value="InterPro"/>
</dbReference>
<dbReference type="Pfam" id="PF13565">
    <property type="entry name" value="HTH_32"/>
    <property type="match status" value="1"/>
</dbReference>
<dbReference type="PANTHER" id="PTHR35004:SF6">
    <property type="entry name" value="TRANSPOSASE"/>
    <property type="match status" value="1"/>
</dbReference>
<dbReference type="AlphaFoldDB" id="A0A1S2KUI0"/>
<sequence length="423" mass="49306">MNEKEREQVALFRYGLIAPLFNGQVDSKEYLKGLEGKVHSIPYYGEKKIAQKTMKEWLLNYRRNGFEALKPKKRIDRGNSRRLSPDDQDQILEIRKKTPHMPVSVFYEQLIERGEIQKTQISYSTIIRLLKKHNLIGKQMLAIPERKRFAHDKVNVLWQADLSHGPYVPINGKKTKTFLIAYIDDCSRLVPYAQFFSSEKFDGLRVVTKEALIRRGKPTILYADNADNGKIYRSETLQYACAQLGITLAHTQPYDPRAKGKVERLFKTIQTRFYPLLQTDPVHSLEELNERFWNWLERDYHRRAHASLDNKTPLEVFESQLKDITFLEDLSILETIFLKREQRKVKPDGTISIDKKLYEVPSCFIGQSIDVRFDENGIYVFEENKEVAKAIPVSMKDNAHVKRIRSPFALTQSADVKGEQDHV</sequence>
<name>A0A1S2KUI0_9BACI</name>
<dbReference type="PROSITE" id="PS50994">
    <property type="entry name" value="INTEGRASE"/>
    <property type="match status" value="1"/>
</dbReference>
<evidence type="ECO:0000313" key="2">
    <source>
        <dbReference type="EMBL" id="OIJ03786.1"/>
    </source>
</evidence>
<dbReference type="InterPro" id="IPR009057">
    <property type="entry name" value="Homeodomain-like_sf"/>
</dbReference>
<dbReference type="InterPro" id="IPR036397">
    <property type="entry name" value="RNaseH_sf"/>
</dbReference>
<organism evidence="2">
    <name type="scientific">Anaerobacillus isosaccharinicus</name>
    <dbReference type="NCBI Taxonomy" id="1532552"/>
    <lineage>
        <taxon>Bacteria</taxon>
        <taxon>Bacillati</taxon>
        <taxon>Bacillota</taxon>
        <taxon>Bacilli</taxon>
        <taxon>Bacillales</taxon>
        <taxon>Bacillaceae</taxon>
        <taxon>Anaerobacillus</taxon>
    </lineage>
</organism>
<dbReference type="InterPro" id="IPR015378">
    <property type="entry name" value="Transposase-like_Mu_C"/>
</dbReference>
<dbReference type="SUPFAM" id="SSF53098">
    <property type="entry name" value="Ribonuclease H-like"/>
    <property type="match status" value="1"/>
</dbReference>
<protein>
    <submittedName>
        <fullName evidence="2">IS481 family transposase</fullName>
    </submittedName>
</protein>
<dbReference type="Pfam" id="PF09299">
    <property type="entry name" value="Mu-transpos_C"/>
    <property type="match status" value="1"/>
</dbReference>
<dbReference type="EMBL" id="LQXD01000206">
    <property type="protein sequence ID" value="OIJ03786.1"/>
    <property type="molecule type" value="Genomic_DNA"/>
</dbReference>